<evidence type="ECO:0000259" key="1">
    <source>
        <dbReference type="Pfam" id="PF07883"/>
    </source>
</evidence>
<feature type="domain" description="Cupin type-2" evidence="1">
    <location>
        <begin position="45"/>
        <end position="106"/>
    </location>
</feature>
<dbReference type="InterPro" id="IPR014710">
    <property type="entry name" value="RmlC-like_jellyroll"/>
</dbReference>
<dbReference type="SUPFAM" id="SSF51182">
    <property type="entry name" value="RmlC-like cupins"/>
    <property type="match status" value="1"/>
</dbReference>
<evidence type="ECO:0000313" key="2">
    <source>
        <dbReference type="EMBL" id="ABM14015.1"/>
    </source>
</evidence>
<reference evidence="2" key="1">
    <citation type="submission" date="2006-12" db="EMBL/GenBank/DDBJ databases">
        <title>Complete sequence of Mycobacterium vanbaalenii PYR-1.</title>
        <authorList>
            <consortium name="US DOE Joint Genome Institute"/>
            <person name="Copeland A."/>
            <person name="Lucas S."/>
            <person name="Lapidus A."/>
            <person name="Barry K."/>
            <person name="Detter J.C."/>
            <person name="Glavina del Rio T."/>
            <person name="Hammon N."/>
            <person name="Israni S."/>
            <person name="Dalin E."/>
            <person name="Tice H."/>
            <person name="Pitluck S."/>
            <person name="Singan V."/>
            <person name="Schmutz J."/>
            <person name="Larimer F."/>
            <person name="Land M."/>
            <person name="Hauser L."/>
            <person name="Kyrpides N."/>
            <person name="Anderson I.J."/>
            <person name="Miller C."/>
            <person name="Richardson P."/>
        </authorList>
    </citation>
    <scope>NUCLEOTIDE SEQUENCE [LARGE SCALE GENOMIC DNA]</scope>
    <source>
        <strain evidence="2">PYR-1</strain>
    </source>
</reference>
<dbReference type="AlphaFoldDB" id="A1TA15"/>
<proteinExistence type="predicted"/>
<dbReference type="InterPro" id="IPR011051">
    <property type="entry name" value="RmlC_Cupin_sf"/>
</dbReference>
<dbReference type="InterPro" id="IPR013096">
    <property type="entry name" value="Cupin_2"/>
</dbReference>
<dbReference type="Pfam" id="PF07883">
    <property type="entry name" value="Cupin_2"/>
    <property type="match status" value="1"/>
</dbReference>
<dbReference type="Proteomes" id="UP000009159">
    <property type="component" value="Chromosome"/>
</dbReference>
<protein>
    <submittedName>
        <fullName evidence="2">Cupin 2, conserved barrel domain protein</fullName>
    </submittedName>
</protein>
<dbReference type="PANTHER" id="PTHR37694:SF1">
    <property type="entry name" value="SLR8022 PROTEIN"/>
    <property type="match status" value="1"/>
</dbReference>
<accession>A1TA15</accession>
<dbReference type="EMBL" id="CP000511">
    <property type="protein sequence ID" value="ABM14015.1"/>
    <property type="molecule type" value="Genomic_DNA"/>
</dbReference>
<evidence type="ECO:0000313" key="3">
    <source>
        <dbReference type="Proteomes" id="UP000009159"/>
    </source>
</evidence>
<organism evidence="2 3">
    <name type="scientific">Mycolicibacterium vanbaalenii (strain DSM 7251 / JCM 13017 / BCRC 16820 / KCTC 9966 / NRRL B-24157 / PYR-1)</name>
    <name type="common">Mycobacterium vanbaalenii</name>
    <dbReference type="NCBI Taxonomy" id="350058"/>
    <lineage>
        <taxon>Bacteria</taxon>
        <taxon>Bacillati</taxon>
        <taxon>Actinomycetota</taxon>
        <taxon>Actinomycetes</taxon>
        <taxon>Mycobacteriales</taxon>
        <taxon>Mycobacteriaceae</taxon>
        <taxon>Mycolicibacterium</taxon>
    </lineage>
</organism>
<dbReference type="KEGG" id="mva:Mvan_3214"/>
<name>A1TA15_MYCVP</name>
<dbReference type="Gene3D" id="2.60.120.10">
    <property type="entry name" value="Jelly Rolls"/>
    <property type="match status" value="1"/>
</dbReference>
<keyword evidence="3" id="KW-1185">Reference proteome</keyword>
<dbReference type="PANTHER" id="PTHR37694">
    <property type="entry name" value="SLR8022 PROTEIN"/>
    <property type="match status" value="1"/>
</dbReference>
<dbReference type="HOGENOM" id="CLU_141675_1_0_11"/>
<dbReference type="CDD" id="cd02230">
    <property type="entry name" value="cupin_HP0902-like"/>
    <property type="match status" value="1"/>
</dbReference>
<dbReference type="eggNOG" id="COG1917">
    <property type="taxonomic scope" value="Bacteria"/>
</dbReference>
<dbReference type="STRING" id="350058.Mvan_3214"/>
<gene>
    <name evidence="2" type="ordered locus">Mvan_3214</name>
</gene>
<sequence length="112" mass="12002">MTVMQKVSIEALVREQFAKAAANGRNAADTVVGGHERVLRQTVIAMLEGAELGEHENPGEATLYVLKGSVRLLSGDQQWDARTGDLLMIPNARHSVIAQTDAALLLTVAKVP</sequence>